<protein>
    <submittedName>
        <fullName evidence="1">Uncharacterized protein</fullName>
    </submittedName>
</protein>
<dbReference type="EnsemblMetazoa" id="MESCA004831-RA">
    <property type="protein sequence ID" value="MESCA004831-PA"/>
    <property type="gene ID" value="MESCA004831"/>
</dbReference>
<dbReference type="Proteomes" id="UP000015102">
    <property type="component" value="Unassembled WGS sequence"/>
</dbReference>
<dbReference type="AlphaFoldDB" id="T1GMQ3"/>
<name>T1GMQ3_MEGSC</name>
<reference evidence="2" key="1">
    <citation type="submission" date="2013-02" db="EMBL/GenBank/DDBJ databases">
        <authorList>
            <person name="Hughes D."/>
        </authorList>
    </citation>
    <scope>NUCLEOTIDE SEQUENCE</scope>
    <source>
        <strain>Durham</strain>
        <strain evidence="2">NC isolate 2 -- Noor lab</strain>
    </source>
</reference>
<proteinExistence type="predicted"/>
<accession>T1GMQ3</accession>
<evidence type="ECO:0000313" key="1">
    <source>
        <dbReference type="EnsemblMetazoa" id="MESCA004831-PA"/>
    </source>
</evidence>
<dbReference type="STRING" id="36166.T1GMQ3"/>
<keyword evidence="2" id="KW-1185">Reference proteome</keyword>
<organism evidence="1 2">
    <name type="scientific">Megaselia scalaris</name>
    <name type="common">Humpbacked fly</name>
    <name type="synonym">Phora scalaris</name>
    <dbReference type="NCBI Taxonomy" id="36166"/>
    <lineage>
        <taxon>Eukaryota</taxon>
        <taxon>Metazoa</taxon>
        <taxon>Ecdysozoa</taxon>
        <taxon>Arthropoda</taxon>
        <taxon>Hexapoda</taxon>
        <taxon>Insecta</taxon>
        <taxon>Pterygota</taxon>
        <taxon>Neoptera</taxon>
        <taxon>Endopterygota</taxon>
        <taxon>Diptera</taxon>
        <taxon>Brachycera</taxon>
        <taxon>Muscomorpha</taxon>
        <taxon>Platypezoidea</taxon>
        <taxon>Phoridae</taxon>
        <taxon>Megaseliini</taxon>
        <taxon>Megaselia</taxon>
    </lineage>
</organism>
<sequence>MEQLYHQTNRVVKEIEQIFQRLSSAGIEEASNLENEIQMKMTTVSSNCDRLDVLLYKVPVTQRPSSKMRVDQLKYDLRHLQYRETSRLHVGSNKKGTSTRSSINLTNLENNITKKNEIFRVSVIFPWKKPVFGIVAPNSTWNYYFGEEGQDRFAIYRSHNDWIYRRKACDKVASSIFQTNEFVEMEIFLSKDGRFSVFVYSEDGFVLSCAGEEDLSITEPITLDIGYAGYDKNLKETYKFYYDCPRGLKK</sequence>
<reference evidence="1" key="2">
    <citation type="submission" date="2015-06" db="UniProtKB">
        <authorList>
            <consortium name="EnsemblMetazoa"/>
        </authorList>
    </citation>
    <scope>IDENTIFICATION</scope>
</reference>
<dbReference type="EMBL" id="CAQQ02196093">
    <property type="status" value="NOT_ANNOTATED_CDS"/>
    <property type="molecule type" value="Genomic_DNA"/>
</dbReference>
<dbReference type="HOGENOM" id="CLU_1112397_0_0_1"/>
<evidence type="ECO:0000313" key="2">
    <source>
        <dbReference type="Proteomes" id="UP000015102"/>
    </source>
</evidence>